<sequence>MPTFDQLYSYYQGCSEDGREDWSNASFTESLPASRLRTAPSRQRRLPCYHISAEFTGAQTQFDTTTDMWELGISRLGGEWVTRYLERLNSDTLSTVTNITYDTLKEWVVFGMNKYGTSL</sequence>
<reference evidence="1 2" key="1">
    <citation type="submission" date="2020-07" db="EMBL/GenBank/DDBJ databases">
        <title>Trichoderma asperellum IC-1 whole genome shotgun sequence.</title>
        <authorList>
            <person name="Kanamasa S."/>
            <person name="Takahashi H."/>
        </authorList>
    </citation>
    <scope>NUCLEOTIDE SEQUENCE [LARGE SCALE GENOMIC DNA]</scope>
    <source>
        <strain evidence="1 2">IC-1</strain>
    </source>
</reference>
<protein>
    <submittedName>
        <fullName evidence="1">Tannase</fullName>
    </submittedName>
</protein>
<dbReference type="OrthoDB" id="3039123at2759"/>
<proteinExistence type="predicted"/>
<dbReference type="AlphaFoldDB" id="A0A6V8QXP2"/>
<gene>
    <name evidence="1" type="ORF">TASIC1_0008006000</name>
</gene>
<evidence type="ECO:0000313" key="2">
    <source>
        <dbReference type="Proteomes" id="UP000517252"/>
    </source>
</evidence>
<dbReference type="EMBL" id="BLZH01000008">
    <property type="protein sequence ID" value="GFP57219.1"/>
    <property type="molecule type" value="Genomic_DNA"/>
</dbReference>
<comment type="caution">
    <text evidence="1">The sequence shown here is derived from an EMBL/GenBank/DDBJ whole genome shotgun (WGS) entry which is preliminary data.</text>
</comment>
<organism evidence="1 2">
    <name type="scientific">Trichoderma asperellum</name>
    <name type="common">Filamentous fungus</name>
    <dbReference type="NCBI Taxonomy" id="101201"/>
    <lineage>
        <taxon>Eukaryota</taxon>
        <taxon>Fungi</taxon>
        <taxon>Dikarya</taxon>
        <taxon>Ascomycota</taxon>
        <taxon>Pezizomycotina</taxon>
        <taxon>Sordariomycetes</taxon>
        <taxon>Hypocreomycetidae</taxon>
        <taxon>Hypocreales</taxon>
        <taxon>Hypocreaceae</taxon>
        <taxon>Trichoderma</taxon>
    </lineage>
</organism>
<name>A0A6V8QXP2_TRIAP</name>
<evidence type="ECO:0000313" key="1">
    <source>
        <dbReference type="EMBL" id="GFP57219.1"/>
    </source>
</evidence>
<dbReference type="Proteomes" id="UP000517252">
    <property type="component" value="Unassembled WGS sequence"/>
</dbReference>
<accession>A0A6V8QXP2</accession>